<dbReference type="RefSeq" id="WP_101780462.1">
    <property type="nucleotide sequence ID" value="NZ_CP025543.1"/>
</dbReference>
<gene>
    <name evidence="2" type="ORF">SMONO_v1c01590</name>
</gene>
<feature type="transmembrane region" description="Helical" evidence="1">
    <location>
        <begin position="12"/>
        <end position="39"/>
    </location>
</feature>
<evidence type="ECO:0000313" key="3">
    <source>
        <dbReference type="Proteomes" id="UP000234790"/>
    </source>
</evidence>
<keyword evidence="1" id="KW-0472">Membrane</keyword>
<reference evidence="2 3" key="1">
    <citation type="submission" date="2017-12" db="EMBL/GenBank/DDBJ databases">
        <title>Complete genome sequence of Spiroplasma monobiae MQ-1 (ATCC 33825).</title>
        <authorList>
            <person name="Tsai Y.-M."/>
            <person name="Lo W.-S."/>
            <person name="Wu P.-S."/>
            <person name="Cho S.-T."/>
            <person name="Kuo C.-H."/>
        </authorList>
    </citation>
    <scope>NUCLEOTIDE SEQUENCE [LARGE SCALE GENOMIC DNA]</scope>
    <source>
        <strain evidence="2 3">MQ-1</strain>
    </source>
</reference>
<protein>
    <submittedName>
        <fullName evidence="2">Uncharacterized protein</fullName>
    </submittedName>
</protein>
<keyword evidence="1" id="KW-1133">Transmembrane helix</keyword>
<dbReference type="EMBL" id="CP025543">
    <property type="protein sequence ID" value="AUM62410.1"/>
    <property type="molecule type" value="Genomic_DNA"/>
</dbReference>
<proteinExistence type="predicted"/>
<dbReference type="AlphaFoldDB" id="A0A2K9LTS9"/>
<evidence type="ECO:0000256" key="1">
    <source>
        <dbReference type="SAM" id="Phobius"/>
    </source>
</evidence>
<organism evidence="2 3">
    <name type="scientific">Spiroplasma monobiae MQ-1</name>
    <dbReference type="NCBI Taxonomy" id="1336748"/>
    <lineage>
        <taxon>Bacteria</taxon>
        <taxon>Bacillati</taxon>
        <taxon>Mycoplasmatota</taxon>
        <taxon>Mollicutes</taxon>
        <taxon>Entomoplasmatales</taxon>
        <taxon>Spiroplasmataceae</taxon>
        <taxon>Spiroplasma</taxon>
    </lineage>
</organism>
<keyword evidence="3" id="KW-1185">Reference proteome</keyword>
<dbReference type="Proteomes" id="UP000234790">
    <property type="component" value="Chromosome"/>
</dbReference>
<keyword evidence="1" id="KW-0812">Transmembrane</keyword>
<evidence type="ECO:0000313" key="2">
    <source>
        <dbReference type="EMBL" id="AUM62410.1"/>
    </source>
</evidence>
<dbReference type="OrthoDB" id="389809at2"/>
<name>A0A2K9LTS9_SPISQ</name>
<dbReference type="KEGG" id="smoo:SMONO_v1c01590"/>
<accession>A0A2K9LTS9</accession>
<sequence>MKNNLQAGNLPTWALILLIILFILGLLASIWGIASAFGLNKNKINSDDKVFKGKEIINFKSGFKNNHGIFALTFLNYDKNDFFIPIFIFETKDFLMTRDAILKEIEMEEKQIIFDYMKNKGLSLKDVAFVQLEDELNGRLEFWIKETNSDSKGFNR</sequence>